<dbReference type="AlphaFoldDB" id="A0A673NCL2"/>
<feature type="repeat" description="ANK" evidence="3">
    <location>
        <begin position="170"/>
        <end position="202"/>
    </location>
</feature>
<dbReference type="InterPro" id="IPR036770">
    <property type="entry name" value="Ankyrin_rpt-contain_sf"/>
</dbReference>
<evidence type="ECO:0000256" key="3">
    <source>
        <dbReference type="PROSITE-ProRule" id="PRU00023"/>
    </source>
</evidence>
<feature type="repeat" description="ANK" evidence="3">
    <location>
        <begin position="310"/>
        <end position="342"/>
    </location>
</feature>
<evidence type="ECO:0000256" key="2">
    <source>
        <dbReference type="ARBA" id="ARBA00023043"/>
    </source>
</evidence>
<feature type="repeat" description="ANK" evidence="3">
    <location>
        <begin position="268"/>
        <end position="300"/>
    </location>
</feature>
<proteinExistence type="predicted"/>
<feature type="repeat" description="ANK" evidence="3">
    <location>
        <begin position="203"/>
        <end position="235"/>
    </location>
</feature>
<feature type="repeat" description="ANK" evidence="3">
    <location>
        <begin position="137"/>
        <end position="169"/>
    </location>
</feature>
<feature type="repeat" description="ANK" evidence="3">
    <location>
        <begin position="236"/>
        <end position="268"/>
    </location>
</feature>
<dbReference type="SMART" id="SM00248">
    <property type="entry name" value="ANK"/>
    <property type="match status" value="10"/>
</dbReference>
<gene>
    <name evidence="4" type="primary">LOC107721380</name>
</gene>
<sequence length="485" mass="53939">TKLTPYSAYVIVAMLIPRTNTVKVRRSGISPLHFAAERNRDDVLETLIEARYDVNAKLSDDWSKMYEDRRSTALYSAVVNRNTEAAAMLLEAGADPNLDIFNPLLVAVRKATCEKENPAMVAMLLNYGASVNMSCIQGWTALHESVCRNNVEICEMLIKAGAKVSMPNMYGITPIFVAAQSGKVDALRMLLKNGADLNSQAADGATALYEACKNGHENIVEFLLSQNADANKPGKTGLLPIHIAAQRGNDSIISMLIPATSKARVRRTGISPLHLAAERNRNDIVEFLIEADFDVNAMLSEDRSMMYEDRRSTALYFAVMNNNIDATTMLLKAGANPNLDTFNPLLVALRQGCIQTVTLLVEHGANVNAYIPTHPTTFPASVMFCMKYLTILKYLMDNGCDALSCFNCVYGSNLHPPIKTRRPIIDVLLDYVGHVKLCARLTEHLDSYHEWQCIKEKASMCSHTFCLNYSYMQMISVTCVFIYWF</sequence>
<reference evidence="4" key="1">
    <citation type="submission" date="2025-08" db="UniProtKB">
        <authorList>
            <consortium name="Ensembl"/>
        </authorList>
    </citation>
    <scope>IDENTIFICATION</scope>
</reference>
<dbReference type="PANTHER" id="PTHR24198:SF165">
    <property type="entry name" value="ANKYRIN REPEAT-CONTAINING PROTEIN-RELATED"/>
    <property type="match status" value="1"/>
</dbReference>
<reference evidence="4" key="2">
    <citation type="submission" date="2025-09" db="UniProtKB">
        <authorList>
            <consortium name="Ensembl"/>
        </authorList>
    </citation>
    <scope>IDENTIFICATION</scope>
</reference>
<dbReference type="PROSITE" id="PS50088">
    <property type="entry name" value="ANK_REPEAT"/>
    <property type="match status" value="8"/>
</dbReference>
<evidence type="ECO:0000313" key="4">
    <source>
        <dbReference type="Ensembl" id="ENSSRHP00000100676.1"/>
    </source>
</evidence>
<accession>A0A673NCL2</accession>
<feature type="repeat" description="ANK" evidence="3">
    <location>
        <begin position="27"/>
        <end position="59"/>
    </location>
</feature>
<dbReference type="Pfam" id="PF12796">
    <property type="entry name" value="Ank_2"/>
    <property type="match status" value="3"/>
</dbReference>
<dbReference type="InterPro" id="IPR002110">
    <property type="entry name" value="Ankyrin_rpt"/>
</dbReference>
<name>A0A673NCL2_9TELE</name>
<dbReference type="PRINTS" id="PR01415">
    <property type="entry name" value="ANKYRIN"/>
</dbReference>
<dbReference type="Ensembl" id="ENSSRHT00000103396.1">
    <property type="protein sequence ID" value="ENSSRHP00000100676.1"/>
    <property type="gene ID" value="ENSSRHG00000049367.1"/>
</dbReference>
<dbReference type="Gene3D" id="1.25.40.20">
    <property type="entry name" value="Ankyrin repeat-containing domain"/>
    <property type="match status" value="2"/>
</dbReference>
<keyword evidence="2 3" id="KW-0040">ANK repeat</keyword>
<dbReference type="Pfam" id="PF00023">
    <property type="entry name" value="Ank"/>
    <property type="match status" value="1"/>
</dbReference>
<organism evidence="4 5">
    <name type="scientific">Sinocyclocheilus rhinocerous</name>
    <dbReference type="NCBI Taxonomy" id="307959"/>
    <lineage>
        <taxon>Eukaryota</taxon>
        <taxon>Metazoa</taxon>
        <taxon>Chordata</taxon>
        <taxon>Craniata</taxon>
        <taxon>Vertebrata</taxon>
        <taxon>Euteleostomi</taxon>
        <taxon>Actinopterygii</taxon>
        <taxon>Neopterygii</taxon>
        <taxon>Teleostei</taxon>
        <taxon>Ostariophysi</taxon>
        <taxon>Cypriniformes</taxon>
        <taxon>Cyprinidae</taxon>
        <taxon>Cyprininae</taxon>
        <taxon>Sinocyclocheilus</taxon>
    </lineage>
</organism>
<dbReference type="PROSITE" id="PS50297">
    <property type="entry name" value="ANK_REP_REGION"/>
    <property type="match status" value="7"/>
</dbReference>
<keyword evidence="5" id="KW-1185">Reference proteome</keyword>
<protein>
    <submittedName>
        <fullName evidence="4">Ankyrin repeat and SOCS box protein 2-like</fullName>
    </submittedName>
</protein>
<dbReference type="Pfam" id="PF13637">
    <property type="entry name" value="Ank_4"/>
    <property type="match status" value="1"/>
</dbReference>
<feature type="repeat" description="ANK" evidence="3">
    <location>
        <begin position="340"/>
        <end position="369"/>
    </location>
</feature>
<dbReference type="Proteomes" id="UP000472270">
    <property type="component" value="Unassembled WGS sequence"/>
</dbReference>
<dbReference type="SUPFAM" id="SSF48403">
    <property type="entry name" value="Ankyrin repeat"/>
    <property type="match status" value="1"/>
</dbReference>
<evidence type="ECO:0000256" key="1">
    <source>
        <dbReference type="ARBA" id="ARBA00022737"/>
    </source>
</evidence>
<evidence type="ECO:0000313" key="5">
    <source>
        <dbReference type="Proteomes" id="UP000472270"/>
    </source>
</evidence>
<keyword evidence="1" id="KW-0677">Repeat</keyword>
<dbReference type="PANTHER" id="PTHR24198">
    <property type="entry name" value="ANKYRIN REPEAT AND PROTEIN KINASE DOMAIN-CONTAINING PROTEIN"/>
    <property type="match status" value="1"/>
</dbReference>